<accession>A0A411EAV4</accession>
<evidence type="ECO:0000256" key="2">
    <source>
        <dbReference type="RuleBase" id="RU003616"/>
    </source>
</evidence>
<evidence type="ECO:0000313" key="5">
    <source>
        <dbReference type="Proteomes" id="UP000290889"/>
    </source>
</evidence>
<evidence type="ECO:0000256" key="1">
    <source>
        <dbReference type="PROSITE-ProRule" id="PRU00285"/>
    </source>
</evidence>
<organism evidence="4 5">
    <name type="scientific">Muriicola soli</name>
    <dbReference type="NCBI Taxonomy" id="2507538"/>
    <lineage>
        <taxon>Bacteria</taxon>
        <taxon>Pseudomonadati</taxon>
        <taxon>Bacteroidota</taxon>
        <taxon>Flavobacteriia</taxon>
        <taxon>Flavobacteriales</taxon>
        <taxon>Flavobacteriaceae</taxon>
        <taxon>Muriicola</taxon>
    </lineage>
</organism>
<evidence type="ECO:0000313" key="4">
    <source>
        <dbReference type="EMBL" id="QBA64657.1"/>
    </source>
</evidence>
<dbReference type="EMBL" id="CP035544">
    <property type="protein sequence ID" value="QBA64657.1"/>
    <property type="molecule type" value="Genomic_DNA"/>
</dbReference>
<dbReference type="OrthoDB" id="9814487at2"/>
<keyword evidence="5" id="KW-1185">Reference proteome</keyword>
<dbReference type="CDD" id="cd06464">
    <property type="entry name" value="ACD_sHsps-like"/>
    <property type="match status" value="1"/>
</dbReference>
<evidence type="ECO:0000259" key="3">
    <source>
        <dbReference type="PROSITE" id="PS01031"/>
    </source>
</evidence>
<name>A0A411EAV4_9FLAO</name>
<feature type="domain" description="SHSP" evidence="3">
    <location>
        <begin position="28"/>
        <end position="142"/>
    </location>
</feature>
<dbReference type="Pfam" id="PF00011">
    <property type="entry name" value="HSP20"/>
    <property type="match status" value="1"/>
</dbReference>
<dbReference type="RefSeq" id="WP_129605153.1">
    <property type="nucleotide sequence ID" value="NZ_CP035544.1"/>
</dbReference>
<dbReference type="KEGG" id="mur:EQY75_09020"/>
<proteinExistence type="inferred from homology"/>
<dbReference type="Proteomes" id="UP000290889">
    <property type="component" value="Chromosome"/>
</dbReference>
<comment type="similarity">
    <text evidence="1 2">Belongs to the small heat shock protein (HSP20) family.</text>
</comment>
<dbReference type="InterPro" id="IPR002068">
    <property type="entry name" value="A-crystallin/Hsp20_dom"/>
</dbReference>
<reference evidence="4 5" key="1">
    <citation type="submission" date="2019-01" db="EMBL/GenBank/DDBJ databases">
        <title>Muriicola soli sp. nov., isolated from soil.</title>
        <authorList>
            <person name="Kang H.J."/>
            <person name="Kim S.B."/>
        </authorList>
    </citation>
    <scope>NUCLEOTIDE SEQUENCE [LARGE SCALE GENOMIC DNA]</scope>
    <source>
        <strain evidence="4 5">MMS17-SY002</strain>
    </source>
</reference>
<dbReference type="Gene3D" id="2.60.40.790">
    <property type="match status" value="1"/>
</dbReference>
<sequence>MSIITRNNSMFPSLMNEFLRPDWLGGSENFVSTLPAVNIKEDDMGFNLELAIPGMNKNDFDVEVDKDVLTISMEKKTEDEKTEENYTRREFSYSSFKRSFTLPDTVNSDNIKAKYNEGILSLHLPKKEEALPKPKRMIEIGK</sequence>
<dbReference type="PROSITE" id="PS01031">
    <property type="entry name" value="SHSP"/>
    <property type="match status" value="1"/>
</dbReference>
<dbReference type="InterPro" id="IPR008978">
    <property type="entry name" value="HSP20-like_chaperone"/>
</dbReference>
<dbReference type="SUPFAM" id="SSF49764">
    <property type="entry name" value="HSP20-like chaperones"/>
    <property type="match status" value="1"/>
</dbReference>
<gene>
    <name evidence="4" type="ORF">EQY75_09020</name>
</gene>
<dbReference type="PANTHER" id="PTHR11527">
    <property type="entry name" value="HEAT-SHOCK PROTEIN 20 FAMILY MEMBER"/>
    <property type="match status" value="1"/>
</dbReference>
<dbReference type="InterPro" id="IPR031107">
    <property type="entry name" value="Small_HSP"/>
</dbReference>
<protein>
    <submittedName>
        <fullName evidence="4">Hsp20/alpha crystallin family protein</fullName>
    </submittedName>
</protein>
<dbReference type="AlphaFoldDB" id="A0A411EAV4"/>